<feature type="domain" description="Glycosyl transferase family 1" evidence="10">
    <location>
        <begin position="285"/>
        <end position="442"/>
    </location>
</feature>
<dbReference type="UniPathway" id="UPA00164"/>
<evidence type="ECO:0000256" key="7">
    <source>
        <dbReference type="ARBA" id="ARBA00023056"/>
    </source>
</evidence>
<evidence type="ECO:0000256" key="9">
    <source>
        <dbReference type="SAM" id="MobiDB-lite"/>
    </source>
</evidence>
<comment type="pathway">
    <text evidence="3 8">Glycan biosynthesis; glycogen biosynthesis.</text>
</comment>
<sequence length="517" mass="56131">MRILAVTAEMFPFVKTGGLADAAGALPEALARHGAEVRTLLPLYRRLTPLVRGKKPCLVANILKQAVSVYSLDADGHKLLLLEAADLFDREGPPYGMNGKPFADNDLRFAVLSKAAAEIALGAIDDWKPDLVHAHDWHAALTCVYIAESAATVPSVLTLHNLAFQGQYPLERAGMLELPQHLCTVDCLEYYGDLSFLKGGLTTASAVTTVSPTYAREILTPEMGMGMHGVLATRREDLRGIVNGVDQEVWDPATDPYILTNFTAATATRRSLNKYALLQALGLAPTQGPVFGVVSRLTWQKGIDLLPQVVPLIIARKGRLVIHGEGDTALEDSLRALAKRYPELVCAHIGYDERLAHMIQAGSDFIIQPSRFEPCGLTQLYALRYGALPIVSRTGGLAETIIDANDAAIEAGVATGFQFEPANEDDLRAALDRAISAYSDRELFRRLQAQAMRANFSWDKSAAQYMALFESLVGDNRPKTGAVADIRPETFAKLRADRRQAGTLGSPTGQATGNRRL</sequence>
<evidence type="ECO:0000259" key="10">
    <source>
        <dbReference type="Pfam" id="PF00534"/>
    </source>
</evidence>
<dbReference type="PANTHER" id="PTHR45825">
    <property type="entry name" value="GRANULE-BOUND STARCH SYNTHASE 1, CHLOROPLASTIC/AMYLOPLASTIC"/>
    <property type="match status" value="1"/>
</dbReference>
<keyword evidence="6 8" id="KW-0808">Transferase</keyword>
<evidence type="ECO:0000313" key="13">
    <source>
        <dbReference type="Proteomes" id="UP000237717"/>
    </source>
</evidence>
<protein>
    <recommendedName>
        <fullName evidence="8">Glycogen synthase</fullName>
        <ecNumber evidence="8">2.4.1.21</ecNumber>
    </recommendedName>
    <alternativeName>
        <fullName evidence="8">Starch [bacterial glycogen] synthase</fullName>
    </alternativeName>
</protein>
<evidence type="ECO:0000256" key="5">
    <source>
        <dbReference type="ARBA" id="ARBA00022676"/>
    </source>
</evidence>
<dbReference type="Gene3D" id="3.40.50.2000">
    <property type="entry name" value="Glycogen Phosphorylase B"/>
    <property type="match status" value="2"/>
</dbReference>
<dbReference type="EC" id="2.4.1.21" evidence="8"/>
<dbReference type="GO" id="GO:0005978">
    <property type="term" value="P:glycogen biosynthetic process"/>
    <property type="evidence" value="ECO:0007669"/>
    <property type="project" value="UniProtKB-UniRule"/>
</dbReference>
<dbReference type="RefSeq" id="WP_104679851.1">
    <property type="nucleotide sequence ID" value="NZ_CP026925.1"/>
</dbReference>
<dbReference type="PANTHER" id="PTHR45825:SF11">
    <property type="entry name" value="ALPHA AMYLASE DOMAIN-CONTAINING PROTEIN"/>
    <property type="match status" value="1"/>
</dbReference>
<dbReference type="GO" id="GO:0004373">
    <property type="term" value="F:alpha-1,4-glucan glucosyltransferase (UDP-glucose donor) activity"/>
    <property type="evidence" value="ECO:0007669"/>
    <property type="project" value="InterPro"/>
</dbReference>
<evidence type="ECO:0000256" key="1">
    <source>
        <dbReference type="ARBA" id="ARBA00001478"/>
    </source>
</evidence>
<dbReference type="InterPro" id="IPR011835">
    <property type="entry name" value="GS/SS"/>
</dbReference>
<dbReference type="HAMAP" id="MF_00484">
    <property type="entry name" value="Glycogen_synth"/>
    <property type="match status" value="1"/>
</dbReference>
<keyword evidence="7 8" id="KW-0320">Glycogen biosynthesis</keyword>
<proteinExistence type="inferred from homology"/>
<dbReference type="CDD" id="cd03791">
    <property type="entry name" value="GT5_Glycogen_synthase_DULL1-like"/>
    <property type="match status" value="1"/>
</dbReference>
<feature type="region of interest" description="Disordered" evidence="9">
    <location>
        <begin position="497"/>
        <end position="517"/>
    </location>
</feature>
<reference evidence="12 13" key="1">
    <citation type="submission" date="2018-02" db="EMBL/GenBank/DDBJ databases">
        <title>Complete genome sequence of Agrobacterium tumefaciens 1D1609.</title>
        <authorList>
            <person name="Cho S.-T."/>
            <person name="Haryono M."/>
            <person name="Chang H.-H."/>
            <person name="Santos M.N."/>
            <person name="Lai E.-M."/>
            <person name="Kuo C.-H."/>
        </authorList>
    </citation>
    <scope>NUCLEOTIDE SEQUENCE [LARGE SCALE GENOMIC DNA]</scope>
    <source>
        <strain evidence="12 13">1D1609</strain>
    </source>
</reference>
<dbReference type="AlphaFoldDB" id="A0A2L2LJF2"/>
<dbReference type="Pfam" id="PF00534">
    <property type="entry name" value="Glycos_transf_1"/>
    <property type="match status" value="1"/>
</dbReference>
<evidence type="ECO:0000259" key="11">
    <source>
        <dbReference type="Pfam" id="PF08323"/>
    </source>
</evidence>
<evidence type="ECO:0000313" key="12">
    <source>
        <dbReference type="EMBL" id="AVH44426.1"/>
    </source>
</evidence>
<organism evidence="12 13">
    <name type="scientific">Agrobacterium tumefaciens</name>
    <dbReference type="NCBI Taxonomy" id="358"/>
    <lineage>
        <taxon>Bacteria</taxon>
        <taxon>Pseudomonadati</taxon>
        <taxon>Pseudomonadota</taxon>
        <taxon>Alphaproteobacteria</taxon>
        <taxon>Hyphomicrobiales</taxon>
        <taxon>Rhizobiaceae</taxon>
        <taxon>Rhizobium/Agrobacterium group</taxon>
        <taxon>Agrobacterium</taxon>
        <taxon>Agrobacterium tumefaciens complex</taxon>
    </lineage>
</organism>
<feature type="binding site" evidence="8">
    <location>
        <position position="15"/>
    </location>
    <ligand>
        <name>ADP-alpha-D-glucose</name>
        <dbReference type="ChEBI" id="CHEBI:57498"/>
    </ligand>
</feature>
<feature type="domain" description="Starch synthase catalytic" evidence="11">
    <location>
        <begin position="2"/>
        <end position="232"/>
    </location>
</feature>
<evidence type="ECO:0000256" key="8">
    <source>
        <dbReference type="HAMAP-Rule" id="MF_00484"/>
    </source>
</evidence>
<dbReference type="Pfam" id="PF08323">
    <property type="entry name" value="Glyco_transf_5"/>
    <property type="match status" value="1"/>
</dbReference>
<comment type="function">
    <text evidence="2 8">Synthesizes alpha-1,4-glucan chains using ADP-glucose.</text>
</comment>
<evidence type="ECO:0000256" key="6">
    <source>
        <dbReference type="ARBA" id="ARBA00022679"/>
    </source>
</evidence>
<accession>A0A2L2LJF2</accession>
<dbReference type="SUPFAM" id="SSF53756">
    <property type="entry name" value="UDP-Glycosyltransferase/glycogen phosphorylase"/>
    <property type="match status" value="1"/>
</dbReference>
<dbReference type="NCBIfam" id="TIGR02095">
    <property type="entry name" value="glgA"/>
    <property type="match status" value="1"/>
</dbReference>
<comment type="catalytic activity">
    <reaction evidence="1 8">
        <text>[(1-&gt;4)-alpha-D-glucosyl](n) + ADP-alpha-D-glucose = [(1-&gt;4)-alpha-D-glucosyl](n+1) + ADP + H(+)</text>
        <dbReference type="Rhea" id="RHEA:18189"/>
        <dbReference type="Rhea" id="RHEA-COMP:9584"/>
        <dbReference type="Rhea" id="RHEA-COMP:9587"/>
        <dbReference type="ChEBI" id="CHEBI:15378"/>
        <dbReference type="ChEBI" id="CHEBI:15444"/>
        <dbReference type="ChEBI" id="CHEBI:57498"/>
        <dbReference type="ChEBI" id="CHEBI:456216"/>
        <dbReference type="EC" id="2.4.1.21"/>
    </reaction>
</comment>
<dbReference type="InterPro" id="IPR013534">
    <property type="entry name" value="Starch_synth_cat_dom"/>
</dbReference>
<dbReference type="NCBIfam" id="NF001899">
    <property type="entry name" value="PRK00654.1-2"/>
    <property type="match status" value="1"/>
</dbReference>
<dbReference type="EMBL" id="CP026925">
    <property type="protein sequence ID" value="AVH44426.1"/>
    <property type="molecule type" value="Genomic_DNA"/>
</dbReference>
<dbReference type="Proteomes" id="UP000237717">
    <property type="component" value="Chromosome II"/>
</dbReference>
<evidence type="ECO:0000256" key="2">
    <source>
        <dbReference type="ARBA" id="ARBA00002764"/>
    </source>
</evidence>
<gene>
    <name evidence="8 12" type="primary">glgA</name>
    <name evidence="12" type="ORF">At1D1609_43830</name>
</gene>
<name>A0A2L2LJF2_AGRTU</name>
<keyword evidence="5 8" id="KW-0328">Glycosyltransferase</keyword>
<comment type="similarity">
    <text evidence="4 8">Belongs to the glycosyltransferase 1 family. Bacterial/plant glycogen synthase subfamily.</text>
</comment>
<evidence type="ECO:0000256" key="4">
    <source>
        <dbReference type="ARBA" id="ARBA00010281"/>
    </source>
</evidence>
<evidence type="ECO:0000256" key="3">
    <source>
        <dbReference type="ARBA" id="ARBA00004964"/>
    </source>
</evidence>
<feature type="compositionally biased region" description="Polar residues" evidence="9">
    <location>
        <begin position="503"/>
        <end position="517"/>
    </location>
</feature>
<dbReference type="GO" id="GO:0009011">
    <property type="term" value="F:alpha-1,4-glucan glucosyltransferase (ADP-glucose donor) activity"/>
    <property type="evidence" value="ECO:0007669"/>
    <property type="project" value="UniProtKB-UniRule"/>
</dbReference>
<dbReference type="InterPro" id="IPR001296">
    <property type="entry name" value="Glyco_trans_1"/>
</dbReference>